<name>A0A151MI06_ALLMI</name>
<organism evidence="2 3">
    <name type="scientific">Alligator mississippiensis</name>
    <name type="common">American alligator</name>
    <dbReference type="NCBI Taxonomy" id="8496"/>
    <lineage>
        <taxon>Eukaryota</taxon>
        <taxon>Metazoa</taxon>
        <taxon>Chordata</taxon>
        <taxon>Craniata</taxon>
        <taxon>Vertebrata</taxon>
        <taxon>Euteleostomi</taxon>
        <taxon>Archelosauria</taxon>
        <taxon>Archosauria</taxon>
        <taxon>Crocodylia</taxon>
        <taxon>Alligatoridae</taxon>
        <taxon>Alligatorinae</taxon>
        <taxon>Alligator</taxon>
    </lineage>
</organism>
<keyword evidence="3" id="KW-1185">Reference proteome</keyword>
<dbReference type="eggNOG" id="ENOG502QVK4">
    <property type="taxonomic scope" value="Eukaryota"/>
</dbReference>
<comment type="caution">
    <text evidence="2">The sequence shown here is derived from an EMBL/GenBank/DDBJ whole genome shotgun (WGS) entry which is preliminary data.</text>
</comment>
<sequence>MGPEADWEKFLLLAPITVALLGQLVCITVEKGDFSIHGNAPSSGYKYFREPESFKVCLKEVCDRVWDAFQLGMDNATLISLQLKNVPKKMANLMQGFLQDANLRKDQLVAQIEGMQEKVHECKTLAKEVRAKFSEQGDALQELYQACLNAREDYKKELETMQKELEGARIQMEPAKCEQNRAELTHAQLEDQEQAAFEEFVKAVKYKPSILDALGAKGETQLMEQHTAKLEKNQEMLVGAQQDKESSYQRIKHLNKEMAELQCAVNRCELGERDLEGYVSSLEEGLEALRNLHQQCVKMVQFFQMISNLVDFSLNWHIRECLDSANDLQQVTQAFSAVSVAQLVQLISQTYATIVERYLMELLSQMGCLLGKDCSSFHTEKAQLDRGCEDAQEALTRLVGEMKGNFQRDLSTRLETIEKVKLKLNP</sequence>
<feature type="coiled-coil region" evidence="1">
    <location>
        <begin position="144"/>
        <end position="178"/>
    </location>
</feature>
<evidence type="ECO:0000313" key="2">
    <source>
        <dbReference type="EMBL" id="KYO24119.1"/>
    </source>
</evidence>
<dbReference type="PANTHER" id="PTHR33488:SF2">
    <property type="entry name" value="EARLY ENDOSOME ANTIGEN 1-LIKE"/>
    <property type="match status" value="1"/>
</dbReference>
<gene>
    <name evidence="2" type="ORF">Y1Q_0022929</name>
</gene>
<proteinExistence type="predicted"/>
<dbReference type="Gene3D" id="1.20.1170.10">
    <property type="match status" value="1"/>
</dbReference>
<accession>A0A151MI06</accession>
<dbReference type="AlphaFoldDB" id="A0A151MI06"/>
<dbReference type="EMBL" id="AKHW03006127">
    <property type="protein sequence ID" value="KYO24119.1"/>
    <property type="molecule type" value="Genomic_DNA"/>
</dbReference>
<keyword evidence="1" id="KW-0175">Coiled coil</keyword>
<reference evidence="2 3" key="1">
    <citation type="journal article" date="2012" name="Genome Biol.">
        <title>Sequencing three crocodilian genomes to illuminate the evolution of archosaurs and amniotes.</title>
        <authorList>
            <person name="St John J.A."/>
            <person name="Braun E.L."/>
            <person name="Isberg S.R."/>
            <person name="Miles L.G."/>
            <person name="Chong A.Y."/>
            <person name="Gongora J."/>
            <person name="Dalzell P."/>
            <person name="Moran C."/>
            <person name="Bed'hom B."/>
            <person name="Abzhanov A."/>
            <person name="Burgess S.C."/>
            <person name="Cooksey A.M."/>
            <person name="Castoe T.A."/>
            <person name="Crawford N.G."/>
            <person name="Densmore L.D."/>
            <person name="Drew J.C."/>
            <person name="Edwards S.V."/>
            <person name="Faircloth B.C."/>
            <person name="Fujita M.K."/>
            <person name="Greenwold M.J."/>
            <person name="Hoffmann F.G."/>
            <person name="Howard J.M."/>
            <person name="Iguchi T."/>
            <person name="Janes D.E."/>
            <person name="Khan S.Y."/>
            <person name="Kohno S."/>
            <person name="de Koning A.J."/>
            <person name="Lance S.L."/>
            <person name="McCarthy F.M."/>
            <person name="McCormack J.E."/>
            <person name="Merchant M.E."/>
            <person name="Peterson D.G."/>
            <person name="Pollock D.D."/>
            <person name="Pourmand N."/>
            <person name="Raney B.J."/>
            <person name="Roessler K.A."/>
            <person name="Sanford J.R."/>
            <person name="Sawyer R.H."/>
            <person name="Schmidt C.J."/>
            <person name="Triplett E.W."/>
            <person name="Tuberville T.D."/>
            <person name="Venegas-Anaya M."/>
            <person name="Howard J.T."/>
            <person name="Jarvis E.D."/>
            <person name="Guillette L.J.Jr."/>
            <person name="Glenn T.C."/>
            <person name="Green R.E."/>
            <person name="Ray D.A."/>
        </authorList>
    </citation>
    <scope>NUCLEOTIDE SEQUENCE [LARGE SCALE GENOMIC DNA]</scope>
    <source>
        <strain evidence="2">KSC_2009_1</strain>
    </source>
</reference>
<dbReference type="Proteomes" id="UP000050525">
    <property type="component" value="Unassembled WGS sequence"/>
</dbReference>
<protein>
    <submittedName>
        <fullName evidence="2">Uncharacterized protein</fullName>
    </submittedName>
</protein>
<evidence type="ECO:0000313" key="3">
    <source>
        <dbReference type="Proteomes" id="UP000050525"/>
    </source>
</evidence>
<dbReference type="PANTHER" id="PTHR33488">
    <property type="entry name" value="ZGC:162509"/>
    <property type="match status" value="1"/>
</dbReference>
<evidence type="ECO:0000256" key="1">
    <source>
        <dbReference type="SAM" id="Coils"/>
    </source>
</evidence>
<feature type="coiled-coil region" evidence="1">
    <location>
        <begin position="223"/>
        <end position="264"/>
    </location>
</feature>